<dbReference type="Proteomes" id="UP000314294">
    <property type="component" value="Unassembled WGS sequence"/>
</dbReference>
<protein>
    <submittedName>
        <fullName evidence="1">Uncharacterized protein</fullName>
    </submittedName>
</protein>
<proteinExistence type="predicted"/>
<dbReference type="EMBL" id="SRLO01000533">
    <property type="protein sequence ID" value="TNN52887.1"/>
    <property type="molecule type" value="Genomic_DNA"/>
</dbReference>
<accession>A0A4Z2GH65</accession>
<comment type="caution">
    <text evidence="1">The sequence shown here is derived from an EMBL/GenBank/DDBJ whole genome shotgun (WGS) entry which is preliminary data.</text>
</comment>
<organism evidence="1 2">
    <name type="scientific">Liparis tanakae</name>
    <name type="common">Tanaka's snailfish</name>
    <dbReference type="NCBI Taxonomy" id="230148"/>
    <lineage>
        <taxon>Eukaryota</taxon>
        <taxon>Metazoa</taxon>
        <taxon>Chordata</taxon>
        <taxon>Craniata</taxon>
        <taxon>Vertebrata</taxon>
        <taxon>Euteleostomi</taxon>
        <taxon>Actinopterygii</taxon>
        <taxon>Neopterygii</taxon>
        <taxon>Teleostei</taxon>
        <taxon>Neoteleostei</taxon>
        <taxon>Acanthomorphata</taxon>
        <taxon>Eupercaria</taxon>
        <taxon>Perciformes</taxon>
        <taxon>Cottioidei</taxon>
        <taxon>Cottales</taxon>
        <taxon>Liparidae</taxon>
        <taxon>Liparis</taxon>
    </lineage>
</organism>
<keyword evidence="2" id="KW-1185">Reference proteome</keyword>
<reference evidence="1 2" key="1">
    <citation type="submission" date="2019-03" db="EMBL/GenBank/DDBJ databases">
        <title>First draft genome of Liparis tanakae, snailfish: a comprehensive survey of snailfish specific genes.</title>
        <authorList>
            <person name="Kim W."/>
            <person name="Song I."/>
            <person name="Jeong J.-H."/>
            <person name="Kim D."/>
            <person name="Kim S."/>
            <person name="Ryu S."/>
            <person name="Song J.Y."/>
            <person name="Lee S.K."/>
        </authorList>
    </citation>
    <scope>NUCLEOTIDE SEQUENCE [LARGE SCALE GENOMIC DNA]</scope>
    <source>
        <tissue evidence="1">Muscle</tissue>
    </source>
</reference>
<dbReference type="AlphaFoldDB" id="A0A4Z2GH65"/>
<sequence>MTHDCSVRPPVGVVTRDVDEADSTHVRRILVPVLLDSTLDEDVLHGAVQSGDSTQVMDQRMFVDFHETEAQRQMKRTEGRDEGRAELLSLAAVVMHEEGLKTCEETMEGNAGGATPVTPTQKPECLWRARRRSLGASSFGPHPLCPPAPFCLAIVDMKRCRINSVPLIGNAPGLQV</sequence>
<gene>
    <name evidence="1" type="ORF">EYF80_036900</name>
</gene>
<evidence type="ECO:0000313" key="1">
    <source>
        <dbReference type="EMBL" id="TNN52887.1"/>
    </source>
</evidence>
<evidence type="ECO:0000313" key="2">
    <source>
        <dbReference type="Proteomes" id="UP000314294"/>
    </source>
</evidence>
<name>A0A4Z2GH65_9TELE</name>